<dbReference type="Proteomes" id="UP000685013">
    <property type="component" value="Chromosome 4"/>
</dbReference>
<accession>A0AAV6NL43</accession>
<feature type="non-terminal residue" evidence="3">
    <location>
        <position position="1"/>
    </location>
</feature>
<dbReference type="InterPro" id="IPR003657">
    <property type="entry name" value="WRKY_dom"/>
</dbReference>
<gene>
    <name evidence="3" type="primary">WRKY55</name>
    <name evidence="3" type="ORF">SDJN03_05170</name>
</gene>
<dbReference type="AlphaFoldDB" id="A0AAV6NL43"/>
<dbReference type="PANTHER" id="PTHR31282">
    <property type="entry name" value="WRKY TRANSCRIPTION FACTOR 21-RELATED"/>
    <property type="match status" value="1"/>
</dbReference>
<dbReference type="PROSITE" id="PS50811">
    <property type="entry name" value="WRKY"/>
    <property type="match status" value="1"/>
</dbReference>
<evidence type="ECO:0000313" key="3">
    <source>
        <dbReference type="EMBL" id="KAG6599937.1"/>
    </source>
</evidence>
<dbReference type="GO" id="GO:0043565">
    <property type="term" value="F:sequence-specific DNA binding"/>
    <property type="evidence" value="ECO:0007669"/>
    <property type="project" value="InterPro"/>
</dbReference>
<feature type="region of interest" description="Disordered" evidence="1">
    <location>
        <begin position="281"/>
        <end position="306"/>
    </location>
</feature>
<feature type="domain" description="WRKY" evidence="2">
    <location>
        <begin position="147"/>
        <end position="209"/>
    </location>
</feature>
<dbReference type="InterPro" id="IPR044810">
    <property type="entry name" value="WRKY_plant"/>
</dbReference>
<organism evidence="3 4">
    <name type="scientific">Cucurbita argyrosperma subsp. sororia</name>
    <dbReference type="NCBI Taxonomy" id="37648"/>
    <lineage>
        <taxon>Eukaryota</taxon>
        <taxon>Viridiplantae</taxon>
        <taxon>Streptophyta</taxon>
        <taxon>Embryophyta</taxon>
        <taxon>Tracheophyta</taxon>
        <taxon>Spermatophyta</taxon>
        <taxon>Magnoliopsida</taxon>
        <taxon>eudicotyledons</taxon>
        <taxon>Gunneridae</taxon>
        <taxon>Pentapetalae</taxon>
        <taxon>rosids</taxon>
        <taxon>fabids</taxon>
        <taxon>Cucurbitales</taxon>
        <taxon>Cucurbitaceae</taxon>
        <taxon>Cucurbiteae</taxon>
        <taxon>Cucurbita</taxon>
    </lineage>
</organism>
<dbReference type="Pfam" id="PF03106">
    <property type="entry name" value="WRKY"/>
    <property type="match status" value="1"/>
</dbReference>
<dbReference type="EMBL" id="JAGKQH010000004">
    <property type="protein sequence ID" value="KAG6599937.1"/>
    <property type="molecule type" value="Genomic_DNA"/>
</dbReference>
<feature type="region of interest" description="Disordered" evidence="1">
    <location>
        <begin position="59"/>
        <end position="130"/>
    </location>
</feature>
<comment type="caution">
    <text evidence="3">The sequence shown here is derived from an EMBL/GenBank/DDBJ whole genome shotgun (WGS) entry which is preliminary data.</text>
</comment>
<protein>
    <submittedName>
        <fullName evidence="3">WRKY transcription factor 55</fullName>
    </submittedName>
</protein>
<evidence type="ECO:0000256" key="1">
    <source>
        <dbReference type="SAM" id="MobiDB-lite"/>
    </source>
</evidence>
<proteinExistence type="predicted"/>
<reference evidence="3 4" key="1">
    <citation type="journal article" date="2021" name="Hortic Res">
        <title>The domestication of Cucurbita argyrosperma as revealed by the genome of its wild relative.</title>
        <authorList>
            <person name="Barrera-Redondo J."/>
            <person name="Sanchez-de la Vega G."/>
            <person name="Aguirre-Liguori J.A."/>
            <person name="Castellanos-Morales G."/>
            <person name="Gutierrez-Guerrero Y.T."/>
            <person name="Aguirre-Dugua X."/>
            <person name="Aguirre-Planter E."/>
            <person name="Tenaillon M.I."/>
            <person name="Lira-Saade R."/>
            <person name="Eguiarte L.E."/>
        </authorList>
    </citation>
    <scope>NUCLEOTIDE SEQUENCE [LARGE SCALE GENOMIC DNA]</scope>
    <source>
        <strain evidence="3">JBR-2021</strain>
    </source>
</reference>
<sequence>MEVNPGMEEALSLILRGCSLARDFESNPLNFRNNINFLARFCDEILGVFSAAKERLSRPQHECLRTSTSQSMDLPRIQMRPPPFDDSGNLTAMGFGSSSSSSSSSSYSSFSSYSSTSTKARRRKDGMAKRTVRVAAPRIGNTELPPDDGFTWRKYGQKEILGSRFPRGYFRCTHQKLYHCPAKKHVQRLDHDPHTFEVAYLGDHTCHMSATAPSAPPPPSPLPEVAGLHMTQFPPPSAGWLSMEYGGPATIRSSKDVGDQFPVLDMVDAMFNSGTGSSNSVDSIFGANVGEEQHQHHKWEKDNKKN</sequence>
<dbReference type="GO" id="GO:0003700">
    <property type="term" value="F:DNA-binding transcription factor activity"/>
    <property type="evidence" value="ECO:0007669"/>
    <property type="project" value="InterPro"/>
</dbReference>
<evidence type="ECO:0000259" key="2">
    <source>
        <dbReference type="PROSITE" id="PS50811"/>
    </source>
</evidence>
<feature type="compositionally biased region" description="Basic and acidic residues" evidence="1">
    <location>
        <begin position="291"/>
        <end position="306"/>
    </location>
</feature>
<feature type="compositionally biased region" description="Low complexity" evidence="1">
    <location>
        <begin position="94"/>
        <end position="118"/>
    </location>
</feature>
<evidence type="ECO:0000313" key="4">
    <source>
        <dbReference type="Proteomes" id="UP000685013"/>
    </source>
</evidence>
<name>A0AAV6NL43_9ROSI</name>
<dbReference type="SMART" id="SM00774">
    <property type="entry name" value="WRKY"/>
    <property type="match status" value="1"/>
</dbReference>
<keyword evidence="4" id="KW-1185">Reference proteome</keyword>